<feature type="non-terminal residue" evidence="1">
    <location>
        <position position="28"/>
    </location>
</feature>
<sequence>MDSWKLWELDPAESRRTGIKSLATEWLR</sequence>
<gene>
    <name evidence="1" type="ORF">GIL414_LOCUS51059</name>
</gene>
<evidence type="ECO:0000313" key="1">
    <source>
        <dbReference type="EMBL" id="CAF4885346.1"/>
    </source>
</evidence>
<name>A0A8S3C6R4_9BILA</name>
<protein>
    <submittedName>
        <fullName evidence="1">Uncharacterized protein</fullName>
    </submittedName>
</protein>
<comment type="caution">
    <text evidence="1">The sequence shown here is derived from an EMBL/GenBank/DDBJ whole genome shotgun (WGS) entry which is preliminary data.</text>
</comment>
<organism evidence="1 2">
    <name type="scientific">Rotaria magnacalcarata</name>
    <dbReference type="NCBI Taxonomy" id="392030"/>
    <lineage>
        <taxon>Eukaryota</taxon>
        <taxon>Metazoa</taxon>
        <taxon>Spiralia</taxon>
        <taxon>Gnathifera</taxon>
        <taxon>Rotifera</taxon>
        <taxon>Eurotatoria</taxon>
        <taxon>Bdelloidea</taxon>
        <taxon>Philodinida</taxon>
        <taxon>Philodinidae</taxon>
        <taxon>Rotaria</taxon>
    </lineage>
</organism>
<dbReference type="AlphaFoldDB" id="A0A8S3C6R4"/>
<accession>A0A8S3C6R4</accession>
<dbReference type="Proteomes" id="UP000681720">
    <property type="component" value="Unassembled WGS sequence"/>
</dbReference>
<evidence type="ECO:0000313" key="2">
    <source>
        <dbReference type="Proteomes" id="UP000681720"/>
    </source>
</evidence>
<proteinExistence type="predicted"/>
<reference evidence="1" key="1">
    <citation type="submission" date="2021-02" db="EMBL/GenBank/DDBJ databases">
        <authorList>
            <person name="Nowell W R."/>
        </authorList>
    </citation>
    <scope>NUCLEOTIDE SEQUENCE</scope>
</reference>
<dbReference type="EMBL" id="CAJOBJ010171660">
    <property type="protein sequence ID" value="CAF4885346.1"/>
    <property type="molecule type" value="Genomic_DNA"/>
</dbReference>